<dbReference type="EMBL" id="JAPMOU010000017">
    <property type="protein sequence ID" value="MDE1463090.1"/>
    <property type="molecule type" value="Genomic_DNA"/>
</dbReference>
<dbReference type="RefSeq" id="WP_274689437.1">
    <property type="nucleotide sequence ID" value="NZ_JAPMOU010000017.1"/>
</dbReference>
<feature type="signal peptide" evidence="1">
    <location>
        <begin position="1"/>
        <end position="18"/>
    </location>
</feature>
<name>A0ABT5U9Q7_9GAMM</name>
<comment type="caution">
    <text evidence="2">The sequence shown here is derived from an EMBL/GenBank/DDBJ whole genome shotgun (WGS) entry which is preliminary data.</text>
</comment>
<keyword evidence="3" id="KW-1185">Reference proteome</keyword>
<proteinExistence type="predicted"/>
<evidence type="ECO:0008006" key="4">
    <source>
        <dbReference type="Google" id="ProtNLM"/>
    </source>
</evidence>
<reference evidence="2 3" key="1">
    <citation type="submission" date="2022-11" db="EMBL/GenBank/DDBJ databases">
        <title>Spartinivicinus poritis sp. nov., isolated from scleractinian coral Porites lutea.</title>
        <authorList>
            <person name="Zhang G."/>
            <person name="Cai L."/>
            <person name="Wei Q."/>
        </authorList>
    </citation>
    <scope>NUCLEOTIDE SEQUENCE [LARGE SCALE GENOMIC DNA]</scope>
    <source>
        <strain evidence="2 3">A2-2</strain>
    </source>
</reference>
<evidence type="ECO:0000313" key="2">
    <source>
        <dbReference type="EMBL" id="MDE1463090.1"/>
    </source>
</evidence>
<evidence type="ECO:0000313" key="3">
    <source>
        <dbReference type="Proteomes" id="UP001528823"/>
    </source>
</evidence>
<protein>
    <recommendedName>
        <fullName evidence="4">Thioredoxin domain-containing protein</fullName>
    </recommendedName>
</protein>
<evidence type="ECO:0000256" key="1">
    <source>
        <dbReference type="SAM" id="SignalP"/>
    </source>
</evidence>
<dbReference type="Proteomes" id="UP001528823">
    <property type="component" value="Unassembled WGS sequence"/>
</dbReference>
<gene>
    <name evidence="2" type="ORF">ORQ98_14070</name>
</gene>
<organism evidence="2 3">
    <name type="scientific">Spartinivicinus poritis</name>
    <dbReference type="NCBI Taxonomy" id="2994640"/>
    <lineage>
        <taxon>Bacteria</taxon>
        <taxon>Pseudomonadati</taxon>
        <taxon>Pseudomonadota</taxon>
        <taxon>Gammaproteobacteria</taxon>
        <taxon>Oceanospirillales</taxon>
        <taxon>Zooshikellaceae</taxon>
        <taxon>Spartinivicinus</taxon>
    </lineage>
</organism>
<keyword evidence="1" id="KW-0732">Signal</keyword>
<feature type="chain" id="PRO_5046390215" description="Thioredoxin domain-containing protein" evidence="1">
    <location>
        <begin position="19"/>
        <end position="306"/>
    </location>
</feature>
<sequence>MYFYILIFGCFVSFPIAALQFNCENSKKIDTDKITSYISQIESQNDSLLINGKLVSSKSKTYEKLFKNCIDNRQSFRELSTQELHKVYKSIHTIAFYTSNIAHVNYMEAVLDEAIKRGEKNKSQLNEMYRAYVQIRQFKQANQLKKQHPDTDLSQLPTIKGNEVEERSLLFIEQDGKVLAQKPYIFSQGAQIIVISSPICGSSRAYLSWLQTKPELLSVFESYSTWIMPVTGRLYIDEVVESNKKNASIKMAYTYKESDWPEISYWGTPTFYFYLDGKLRQQIVGWPKEGREKELKQALKDIGLLS</sequence>
<accession>A0ABT5U9Q7</accession>